<protein>
    <submittedName>
        <fullName evidence="1">Uncharacterized protein</fullName>
    </submittedName>
</protein>
<proteinExistence type="predicted"/>
<name>A0A284QTK0_ARMOS</name>
<accession>A0A284QTK0</accession>
<dbReference type="OrthoDB" id="9991317at2759"/>
<gene>
    <name evidence="1" type="ORF">ARMOST_03123</name>
</gene>
<dbReference type="STRING" id="47428.A0A284QTK0"/>
<dbReference type="Proteomes" id="UP000219338">
    <property type="component" value="Unassembled WGS sequence"/>
</dbReference>
<evidence type="ECO:0000313" key="1">
    <source>
        <dbReference type="EMBL" id="SJK99812.1"/>
    </source>
</evidence>
<dbReference type="EMBL" id="FUEG01000002">
    <property type="protein sequence ID" value="SJK99812.1"/>
    <property type="molecule type" value="Genomic_DNA"/>
</dbReference>
<dbReference type="SUPFAM" id="SSF48452">
    <property type="entry name" value="TPR-like"/>
    <property type="match status" value="1"/>
</dbReference>
<sequence>MQSGHLWRLGLALEMKGLALKMKSLEDKALGAYERALESAPKDSSGLSFMSLCYYKVGALCQGRYDRLGETEDLNKAIWAHEMYIAFTAADGEHLDMCYGDLYCSLMVRWDVLKNEEDLDRIVSHAEKAVSLNPSYHNQFNLGFALRVSYDHHHTLALIDRAILAMRSAVDNLTNDHMHMLTELAFTYYRRIHHVRDPSDASACIKYLEQAREYGKINFSFHIMLIECLGVVFFRNGDVQCYERASLICETLLADDSLTNTDRCIVLTALGAIFISPDPCQLEKCIQTLKRAIECMSPQHPEPVRPYYFLSYALRVRLEIRTATVSEFEYAISIGRKAVEFAEIHVASERNTSNSDFHGSCLLTLGHMLISYGLTFPQPRAHYEQCILLFRKASQVSSLVHDTHLTSAIAEAEYCAAMKDWKGCFNAYTSAMEAVQHQTWLGLSVVQ</sequence>
<dbReference type="Gene3D" id="1.25.40.10">
    <property type="entry name" value="Tetratricopeptide repeat domain"/>
    <property type="match status" value="2"/>
</dbReference>
<dbReference type="AlphaFoldDB" id="A0A284QTK0"/>
<dbReference type="SUPFAM" id="SSF81901">
    <property type="entry name" value="HCP-like"/>
    <property type="match status" value="1"/>
</dbReference>
<evidence type="ECO:0000313" key="2">
    <source>
        <dbReference type="Proteomes" id="UP000219338"/>
    </source>
</evidence>
<reference evidence="2" key="1">
    <citation type="journal article" date="2017" name="Nat. Ecol. Evol.">
        <title>Genome expansion and lineage-specific genetic innovations in the forest pathogenic fungi Armillaria.</title>
        <authorList>
            <person name="Sipos G."/>
            <person name="Prasanna A.N."/>
            <person name="Walter M.C."/>
            <person name="O'Connor E."/>
            <person name="Balint B."/>
            <person name="Krizsan K."/>
            <person name="Kiss B."/>
            <person name="Hess J."/>
            <person name="Varga T."/>
            <person name="Slot J."/>
            <person name="Riley R."/>
            <person name="Boka B."/>
            <person name="Rigling D."/>
            <person name="Barry K."/>
            <person name="Lee J."/>
            <person name="Mihaltcheva S."/>
            <person name="LaButti K."/>
            <person name="Lipzen A."/>
            <person name="Waldron R."/>
            <person name="Moloney N.M."/>
            <person name="Sperisen C."/>
            <person name="Kredics L."/>
            <person name="Vagvoelgyi C."/>
            <person name="Patrignani A."/>
            <person name="Fitzpatrick D."/>
            <person name="Nagy I."/>
            <person name="Doyle S."/>
            <person name="Anderson J.B."/>
            <person name="Grigoriev I.V."/>
            <person name="Gueldener U."/>
            <person name="Muensterkoetter M."/>
            <person name="Nagy L.G."/>
        </authorList>
    </citation>
    <scope>NUCLEOTIDE SEQUENCE [LARGE SCALE GENOMIC DNA]</scope>
    <source>
        <strain evidence="2">C18/9</strain>
    </source>
</reference>
<organism evidence="1 2">
    <name type="scientific">Armillaria ostoyae</name>
    <name type="common">Armillaria root rot fungus</name>
    <dbReference type="NCBI Taxonomy" id="47428"/>
    <lineage>
        <taxon>Eukaryota</taxon>
        <taxon>Fungi</taxon>
        <taxon>Dikarya</taxon>
        <taxon>Basidiomycota</taxon>
        <taxon>Agaricomycotina</taxon>
        <taxon>Agaricomycetes</taxon>
        <taxon>Agaricomycetidae</taxon>
        <taxon>Agaricales</taxon>
        <taxon>Marasmiineae</taxon>
        <taxon>Physalacriaceae</taxon>
        <taxon>Armillaria</taxon>
    </lineage>
</organism>
<dbReference type="InterPro" id="IPR011990">
    <property type="entry name" value="TPR-like_helical_dom_sf"/>
</dbReference>
<keyword evidence="2" id="KW-1185">Reference proteome</keyword>